<evidence type="ECO:0000256" key="3">
    <source>
        <dbReference type="ARBA" id="ARBA00022553"/>
    </source>
</evidence>
<dbReference type="InterPro" id="IPR003594">
    <property type="entry name" value="HATPase_dom"/>
</dbReference>
<evidence type="ECO:0000256" key="4">
    <source>
        <dbReference type="ARBA" id="ARBA00022679"/>
    </source>
</evidence>
<dbReference type="Gene3D" id="3.30.565.10">
    <property type="entry name" value="Histidine kinase-like ATPase, C-terminal domain"/>
    <property type="match status" value="1"/>
</dbReference>
<dbReference type="Pfam" id="PF01590">
    <property type="entry name" value="GAF"/>
    <property type="match status" value="1"/>
</dbReference>
<evidence type="ECO:0000256" key="5">
    <source>
        <dbReference type="ARBA" id="ARBA00022777"/>
    </source>
</evidence>
<dbReference type="InterPro" id="IPR003661">
    <property type="entry name" value="HisK_dim/P_dom"/>
</dbReference>
<keyword evidence="10" id="KW-1185">Reference proteome</keyword>
<evidence type="ECO:0000256" key="2">
    <source>
        <dbReference type="ARBA" id="ARBA00012438"/>
    </source>
</evidence>
<evidence type="ECO:0000313" key="10">
    <source>
        <dbReference type="Proteomes" id="UP000625316"/>
    </source>
</evidence>
<keyword evidence="3" id="KW-0597">Phosphoprotein</keyword>
<feature type="region of interest" description="Disordered" evidence="7">
    <location>
        <begin position="50"/>
        <end position="94"/>
    </location>
</feature>
<evidence type="ECO:0000256" key="1">
    <source>
        <dbReference type="ARBA" id="ARBA00000085"/>
    </source>
</evidence>
<dbReference type="InterPro" id="IPR036890">
    <property type="entry name" value="HATPase_C_sf"/>
</dbReference>
<dbReference type="InterPro" id="IPR005467">
    <property type="entry name" value="His_kinase_dom"/>
</dbReference>
<dbReference type="InterPro" id="IPR004358">
    <property type="entry name" value="Sig_transdc_His_kin-like_C"/>
</dbReference>
<dbReference type="Pfam" id="PF00512">
    <property type="entry name" value="HisKA"/>
    <property type="match status" value="1"/>
</dbReference>
<keyword evidence="5 9" id="KW-0418">Kinase</keyword>
<dbReference type="PRINTS" id="PR00344">
    <property type="entry name" value="BCTRLSENSOR"/>
</dbReference>
<keyword evidence="6" id="KW-0902">Two-component regulatory system</keyword>
<dbReference type="InterPro" id="IPR050736">
    <property type="entry name" value="Sensor_HK_Regulatory"/>
</dbReference>
<dbReference type="SUPFAM" id="SSF47384">
    <property type="entry name" value="Homodimeric domain of signal transducing histidine kinase"/>
    <property type="match status" value="1"/>
</dbReference>
<dbReference type="SMART" id="SM00388">
    <property type="entry name" value="HisKA"/>
    <property type="match status" value="1"/>
</dbReference>
<dbReference type="InterPro" id="IPR036097">
    <property type="entry name" value="HisK_dim/P_sf"/>
</dbReference>
<dbReference type="GO" id="GO:0000155">
    <property type="term" value="F:phosphorelay sensor kinase activity"/>
    <property type="evidence" value="ECO:0007669"/>
    <property type="project" value="InterPro"/>
</dbReference>
<name>A0A928VRL4_9CYAN</name>
<dbReference type="PANTHER" id="PTHR43711">
    <property type="entry name" value="TWO-COMPONENT HISTIDINE KINASE"/>
    <property type="match status" value="1"/>
</dbReference>
<evidence type="ECO:0000256" key="7">
    <source>
        <dbReference type="SAM" id="MobiDB-lite"/>
    </source>
</evidence>
<keyword evidence="4" id="KW-0808">Transferase</keyword>
<reference evidence="9" key="1">
    <citation type="submission" date="2020-10" db="EMBL/GenBank/DDBJ databases">
        <authorList>
            <person name="Castelo-Branco R."/>
            <person name="Eusebio N."/>
            <person name="Adriana R."/>
            <person name="Vieira A."/>
            <person name="Brugerolle De Fraissinette N."/>
            <person name="Rezende De Castro R."/>
            <person name="Schneider M.P."/>
            <person name="Vasconcelos V."/>
            <person name="Leao P.N."/>
        </authorList>
    </citation>
    <scope>NUCLEOTIDE SEQUENCE</scope>
    <source>
        <strain evidence="9">LEGE 11480</strain>
    </source>
</reference>
<dbReference type="PANTHER" id="PTHR43711:SF26">
    <property type="entry name" value="SENSOR HISTIDINE KINASE RCSC"/>
    <property type="match status" value="1"/>
</dbReference>
<protein>
    <recommendedName>
        <fullName evidence="2">histidine kinase</fullName>
        <ecNumber evidence="2">2.7.13.3</ecNumber>
    </recommendedName>
</protein>
<dbReference type="Gene3D" id="1.10.287.130">
    <property type="match status" value="1"/>
</dbReference>
<dbReference type="EMBL" id="JADEXQ010000045">
    <property type="protein sequence ID" value="MBE9030834.1"/>
    <property type="molecule type" value="Genomic_DNA"/>
</dbReference>
<dbReference type="AlphaFoldDB" id="A0A928VRL4"/>
<evidence type="ECO:0000259" key="8">
    <source>
        <dbReference type="PROSITE" id="PS50109"/>
    </source>
</evidence>
<proteinExistence type="predicted"/>
<feature type="domain" description="Histidine kinase" evidence="8">
    <location>
        <begin position="182"/>
        <end position="430"/>
    </location>
</feature>
<gene>
    <name evidence="9" type="ORF">IQ266_13950</name>
</gene>
<dbReference type="Proteomes" id="UP000625316">
    <property type="component" value="Unassembled WGS sequence"/>
</dbReference>
<sequence>MPASAEFVDLCQSQLWLLVQTLGASVSVVYLTEEVASTAETRLVRIASAPDGAAMPGGEGGTALSPVADVGRSSESPQSTELADPKSSTMASSTAVPIAPLPSPDMVPERLVVPLIHEEIVLGLLVTERNDRRWQVRERQQIEQIVQTLSLACVLDKRSQWLQQRQAQQAQLQAQQHDVMDNLVHQFRNPLTALRTFGKLLLKRLPEDDRNYVAASSIVRESDRLQELLLQIDRAIDLTESFPDEVKVTTPAALPSAGPLGEAQLALKPCDVGQILQPLVVSASAVAQEKQLVLHAELPDVIPLVQADQSALREVLSNLIDNAVKYTPAGGEVHVRLQVLGKQLVVRVTDNGAGIPDTDLPQLFQRHFRGVQDQTEIPGTGLGLAIARELVQQMQGDIQVFSPMQPEGWLGEYLPAERGVTFVVALPTLS</sequence>
<dbReference type="InterPro" id="IPR003018">
    <property type="entry name" value="GAF"/>
</dbReference>
<dbReference type="PROSITE" id="PS50109">
    <property type="entry name" value="HIS_KIN"/>
    <property type="match status" value="1"/>
</dbReference>
<dbReference type="EC" id="2.7.13.3" evidence="2"/>
<comment type="caution">
    <text evidence="9">The sequence shown here is derived from an EMBL/GenBank/DDBJ whole genome shotgun (WGS) entry which is preliminary data.</text>
</comment>
<dbReference type="SUPFAM" id="SSF55874">
    <property type="entry name" value="ATPase domain of HSP90 chaperone/DNA topoisomerase II/histidine kinase"/>
    <property type="match status" value="1"/>
</dbReference>
<feature type="compositionally biased region" description="Polar residues" evidence="7">
    <location>
        <begin position="73"/>
        <end position="94"/>
    </location>
</feature>
<dbReference type="Pfam" id="PF02518">
    <property type="entry name" value="HATPase_c"/>
    <property type="match status" value="1"/>
</dbReference>
<comment type="catalytic activity">
    <reaction evidence="1">
        <text>ATP + protein L-histidine = ADP + protein N-phospho-L-histidine.</text>
        <dbReference type="EC" id="2.7.13.3"/>
    </reaction>
</comment>
<dbReference type="CDD" id="cd00082">
    <property type="entry name" value="HisKA"/>
    <property type="match status" value="1"/>
</dbReference>
<evidence type="ECO:0000313" key="9">
    <source>
        <dbReference type="EMBL" id="MBE9030834.1"/>
    </source>
</evidence>
<organism evidence="9 10">
    <name type="scientific">Romeriopsis navalis LEGE 11480</name>
    <dbReference type="NCBI Taxonomy" id="2777977"/>
    <lineage>
        <taxon>Bacteria</taxon>
        <taxon>Bacillati</taxon>
        <taxon>Cyanobacteriota</taxon>
        <taxon>Cyanophyceae</taxon>
        <taxon>Leptolyngbyales</taxon>
        <taxon>Leptolyngbyaceae</taxon>
        <taxon>Romeriopsis</taxon>
        <taxon>Romeriopsis navalis</taxon>
    </lineage>
</organism>
<dbReference type="CDD" id="cd00075">
    <property type="entry name" value="HATPase"/>
    <property type="match status" value="1"/>
</dbReference>
<accession>A0A928VRL4</accession>
<dbReference type="SMART" id="SM00387">
    <property type="entry name" value="HATPase_c"/>
    <property type="match status" value="1"/>
</dbReference>
<evidence type="ECO:0000256" key="6">
    <source>
        <dbReference type="ARBA" id="ARBA00023012"/>
    </source>
</evidence>